<dbReference type="AlphaFoldDB" id="A0A1I5B8E8"/>
<keyword evidence="3" id="KW-1185">Reference proteome</keyword>
<dbReference type="EMBL" id="FOVF01000055">
    <property type="protein sequence ID" value="SFN70983.1"/>
    <property type="molecule type" value="Genomic_DNA"/>
</dbReference>
<dbReference type="Pfam" id="PF10026">
    <property type="entry name" value="DUF2268"/>
    <property type="match status" value="1"/>
</dbReference>
<evidence type="ECO:0000313" key="3">
    <source>
        <dbReference type="Proteomes" id="UP000198575"/>
    </source>
</evidence>
<organism evidence="2 3">
    <name type="scientific">Dokdonella immobilis</name>
    <dbReference type="NCBI Taxonomy" id="578942"/>
    <lineage>
        <taxon>Bacteria</taxon>
        <taxon>Pseudomonadati</taxon>
        <taxon>Pseudomonadota</taxon>
        <taxon>Gammaproteobacteria</taxon>
        <taxon>Lysobacterales</taxon>
        <taxon>Rhodanobacteraceae</taxon>
        <taxon>Dokdonella</taxon>
    </lineage>
</organism>
<sequence length="332" mass="36537">MQVLTVLDSTRSVCSTRSRTQNPEVPRIKTISLLYLSLTACSVHATHVENRPATPVIETRDVERFYGVYDAADGHPTSEALQQDYLDPGSDGLHVLARLRRVNGESIASAIAKRPQIYTNARACVKVLPAVRDRLADAMRDLGQRYPEARFPPITIAIGRGKPVGVGGRETGVQIGLEALCATDWVDPDVEDRFVRVIVHEYVHVQQAVAFSEGEHPTVLGASLEEGAAEFVTKLITGAAAYAYMPALVKGHEVEIESAFAADLDKSDLSDWLYNSTPERPADLGYWVGYRIVKTYYRNASDKNQALRDIFGMTDPKAFLKASGWRPGIEPP</sequence>
<dbReference type="RefSeq" id="WP_175498208.1">
    <property type="nucleotide sequence ID" value="NZ_FOVF01000055.1"/>
</dbReference>
<name>A0A1I5B8E8_9GAMM</name>
<reference evidence="2 3" key="1">
    <citation type="submission" date="2016-10" db="EMBL/GenBank/DDBJ databases">
        <authorList>
            <person name="de Groot N.N."/>
        </authorList>
    </citation>
    <scope>NUCLEOTIDE SEQUENCE [LARGE SCALE GENOMIC DNA]</scope>
    <source>
        <strain evidence="2 3">CGMCC 1.7659</strain>
    </source>
</reference>
<gene>
    <name evidence="2" type="ORF">SAMN05216289_1551</name>
</gene>
<dbReference type="GO" id="GO:0006508">
    <property type="term" value="P:proteolysis"/>
    <property type="evidence" value="ECO:0007669"/>
    <property type="project" value="UniProtKB-KW"/>
</dbReference>
<accession>A0A1I5B8E8</accession>
<dbReference type="Proteomes" id="UP000198575">
    <property type="component" value="Unassembled WGS sequence"/>
</dbReference>
<evidence type="ECO:0000313" key="2">
    <source>
        <dbReference type="EMBL" id="SFN70983.1"/>
    </source>
</evidence>
<dbReference type="InterPro" id="IPR018728">
    <property type="entry name" value="DUF2268"/>
</dbReference>
<dbReference type="STRING" id="578942.SAMN05216289_1551"/>
<keyword evidence="2" id="KW-0378">Hydrolase</keyword>
<dbReference type="GO" id="GO:0008233">
    <property type="term" value="F:peptidase activity"/>
    <property type="evidence" value="ECO:0007669"/>
    <property type="project" value="UniProtKB-KW"/>
</dbReference>
<keyword evidence="2" id="KW-0645">Protease</keyword>
<feature type="domain" description="DUF2268" evidence="1">
    <location>
        <begin position="194"/>
        <end position="302"/>
    </location>
</feature>
<protein>
    <submittedName>
        <fullName evidence="2">Predicted Zn-dependent protease</fullName>
    </submittedName>
</protein>
<evidence type="ECO:0000259" key="1">
    <source>
        <dbReference type="Pfam" id="PF10026"/>
    </source>
</evidence>
<proteinExistence type="predicted"/>